<keyword evidence="4" id="KW-1003">Cell membrane</keyword>
<dbReference type="GO" id="GO:0005524">
    <property type="term" value="F:ATP binding"/>
    <property type="evidence" value="ECO:0007669"/>
    <property type="project" value="UniProtKB-KW"/>
</dbReference>
<evidence type="ECO:0000256" key="6">
    <source>
        <dbReference type="ARBA" id="ARBA00022840"/>
    </source>
</evidence>
<evidence type="ECO:0000256" key="3">
    <source>
        <dbReference type="ARBA" id="ARBA00022448"/>
    </source>
</evidence>
<dbReference type="SUPFAM" id="SSF52540">
    <property type="entry name" value="P-loop containing nucleoside triphosphate hydrolases"/>
    <property type="match status" value="1"/>
</dbReference>
<comment type="subcellular location">
    <subcellularLocation>
        <location evidence="1">Cell inner membrane</location>
        <topology evidence="1">Peripheral membrane protein</topology>
    </subcellularLocation>
</comment>
<feature type="domain" description="ABC transporter" evidence="8">
    <location>
        <begin position="13"/>
        <end position="258"/>
    </location>
</feature>
<evidence type="ECO:0000259" key="8">
    <source>
        <dbReference type="PROSITE" id="PS50893"/>
    </source>
</evidence>
<proteinExistence type="inferred from homology"/>
<dbReference type="PANTHER" id="PTHR43297">
    <property type="entry name" value="OLIGOPEPTIDE TRANSPORT ATP-BINDING PROTEIN APPD"/>
    <property type="match status" value="1"/>
</dbReference>
<dbReference type="PROSITE" id="PS50893">
    <property type="entry name" value="ABC_TRANSPORTER_2"/>
    <property type="match status" value="1"/>
</dbReference>
<dbReference type="Proteomes" id="UP000626220">
    <property type="component" value="Unassembled WGS sequence"/>
</dbReference>
<dbReference type="SMART" id="SM00382">
    <property type="entry name" value="AAA"/>
    <property type="match status" value="1"/>
</dbReference>
<keyword evidence="6" id="KW-0067">ATP-binding</keyword>
<comment type="similarity">
    <text evidence="2">Belongs to the ABC transporter superfamily.</text>
</comment>
<dbReference type="InterPro" id="IPR003439">
    <property type="entry name" value="ABC_transporter-like_ATP-bd"/>
</dbReference>
<dbReference type="EMBL" id="BNCJ01000026">
    <property type="protein sequence ID" value="GHF70751.1"/>
    <property type="molecule type" value="Genomic_DNA"/>
</dbReference>
<evidence type="ECO:0000313" key="10">
    <source>
        <dbReference type="Proteomes" id="UP000626220"/>
    </source>
</evidence>
<evidence type="ECO:0000256" key="7">
    <source>
        <dbReference type="ARBA" id="ARBA00023136"/>
    </source>
</evidence>
<reference evidence="9" key="2">
    <citation type="submission" date="2020-09" db="EMBL/GenBank/DDBJ databases">
        <authorList>
            <person name="Sun Q."/>
            <person name="Kim S."/>
        </authorList>
    </citation>
    <scope>NUCLEOTIDE SEQUENCE</scope>
    <source>
        <strain evidence="9">KCTC 42650</strain>
    </source>
</reference>
<sequence length="277" mass="30019">MSSFQSQKPNMLLDVCNLKVHLAVDGKTVRAVDGVDFAVAPGEVVGIVGESGSGKSTLARAIIQLMPNVAIAELSGTIRFNDADLMTASGTVLRRLRRQNGFSMIFQDPLGYLNPTQKVGRQIAEALDNSDDNRVLALLHEVGLPKPHQVARSYPHELSGGMRQRVMIAIALASEPALLFADEPTTSLDATVQRQVLDTLRRLHKSRGMAIAIITHDLGVIAELCDRVYVMRGGKAVESGTVVDVFETPQHPYTAELIRLSTRHLQVAQQGAQRAAP</sequence>
<reference evidence="9" key="1">
    <citation type="journal article" date="2014" name="Int. J. Syst. Evol. Microbiol.">
        <title>Complete genome sequence of Corynebacterium casei LMG S-19264T (=DSM 44701T), isolated from a smear-ripened cheese.</title>
        <authorList>
            <consortium name="US DOE Joint Genome Institute (JGI-PGF)"/>
            <person name="Walter F."/>
            <person name="Albersmeier A."/>
            <person name="Kalinowski J."/>
            <person name="Ruckert C."/>
        </authorList>
    </citation>
    <scope>NUCLEOTIDE SEQUENCE</scope>
    <source>
        <strain evidence="9">KCTC 42650</strain>
    </source>
</reference>
<keyword evidence="3" id="KW-0813">Transport</keyword>
<dbReference type="InterPro" id="IPR017871">
    <property type="entry name" value="ABC_transporter-like_CS"/>
</dbReference>
<name>A0A8J3H1F2_9RHOB</name>
<dbReference type="PROSITE" id="PS00211">
    <property type="entry name" value="ABC_TRANSPORTER_1"/>
    <property type="match status" value="1"/>
</dbReference>
<comment type="caution">
    <text evidence="9">The sequence shown here is derived from an EMBL/GenBank/DDBJ whole genome shotgun (WGS) entry which is preliminary data.</text>
</comment>
<dbReference type="GO" id="GO:0016887">
    <property type="term" value="F:ATP hydrolysis activity"/>
    <property type="evidence" value="ECO:0007669"/>
    <property type="project" value="InterPro"/>
</dbReference>
<dbReference type="InterPro" id="IPR027417">
    <property type="entry name" value="P-loop_NTPase"/>
</dbReference>
<keyword evidence="5" id="KW-0547">Nucleotide-binding</keyword>
<evidence type="ECO:0000313" key="9">
    <source>
        <dbReference type="EMBL" id="GHF70751.1"/>
    </source>
</evidence>
<dbReference type="Pfam" id="PF00005">
    <property type="entry name" value="ABC_tran"/>
    <property type="match status" value="1"/>
</dbReference>
<evidence type="ECO:0000256" key="5">
    <source>
        <dbReference type="ARBA" id="ARBA00022741"/>
    </source>
</evidence>
<evidence type="ECO:0000256" key="4">
    <source>
        <dbReference type="ARBA" id="ARBA00022475"/>
    </source>
</evidence>
<dbReference type="GO" id="GO:0005886">
    <property type="term" value="C:plasma membrane"/>
    <property type="evidence" value="ECO:0007669"/>
    <property type="project" value="UniProtKB-SubCell"/>
</dbReference>
<evidence type="ECO:0000256" key="1">
    <source>
        <dbReference type="ARBA" id="ARBA00004417"/>
    </source>
</evidence>
<dbReference type="PANTHER" id="PTHR43297:SF2">
    <property type="entry name" value="DIPEPTIDE TRANSPORT ATP-BINDING PROTEIN DPPD"/>
    <property type="match status" value="1"/>
</dbReference>
<protein>
    <recommendedName>
        <fullName evidence="8">ABC transporter domain-containing protein</fullName>
    </recommendedName>
</protein>
<dbReference type="CDD" id="cd03257">
    <property type="entry name" value="ABC_NikE_OppD_transporters"/>
    <property type="match status" value="1"/>
</dbReference>
<dbReference type="AlphaFoldDB" id="A0A8J3H1F2"/>
<gene>
    <name evidence="9" type="ORF">GCM10017056_47190</name>
</gene>
<dbReference type="InterPro" id="IPR050388">
    <property type="entry name" value="ABC_Ni/Peptide_Import"/>
</dbReference>
<accession>A0A8J3H1F2</accession>
<organism evidence="9 10">
    <name type="scientific">Seohaeicola zhoushanensis</name>
    <dbReference type="NCBI Taxonomy" id="1569283"/>
    <lineage>
        <taxon>Bacteria</taxon>
        <taxon>Pseudomonadati</taxon>
        <taxon>Pseudomonadota</taxon>
        <taxon>Alphaproteobacteria</taxon>
        <taxon>Rhodobacterales</taxon>
        <taxon>Roseobacteraceae</taxon>
        <taxon>Seohaeicola</taxon>
    </lineage>
</organism>
<keyword evidence="10" id="KW-1185">Reference proteome</keyword>
<keyword evidence="7" id="KW-0472">Membrane</keyword>
<evidence type="ECO:0000256" key="2">
    <source>
        <dbReference type="ARBA" id="ARBA00005417"/>
    </source>
</evidence>
<dbReference type="Gene3D" id="3.40.50.300">
    <property type="entry name" value="P-loop containing nucleotide triphosphate hydrolases"/>
    <property type="match status" value="1"/>
</dbReference>
<dbReference type="InterPro" id="IPR003593">
    <property type="entry name" value="AAA+_ATPase"/>
</dbReference>